<dbReference type="OrthoDB" id="6359816at2759"/>
<evidence type="ECO:0000313" key="2">
    <source>
        <dbReference type="EMBL" id="KAF2168998.1"/>
    </source>
</evidence>
<reference evidence="2" key="1">
    <citation type="journal article" date="2020" name="Stud. Mycol.">
        <title>101 Dothideomycetes genomes: a test case for predicting lifestyles and emergence of pathogens.</title>
        <authorList>
            <person name="Haridas S."/>
            <person name="Albert R."/>
            <person name="Binder M."/>
            <person name="Bloem J."/>
            <person name="Labutti K."/>
            <person name="Salamov A."/>
            <person name="Andreopoulos B."/>
            <person name="Baker S."/>
            <person name="Barry K."/>
            <person name="Bills G."/>
            <person name="Bluhm B."/>
            <person name="Cannon C."/>
            <person name="Castanera R."/>
            <person name="Culley D."/>
            <person name="Daum C."/>
            <person name="Ezra D."/>
            <person name="Gonzalez J."/>
            <person name="Henrissat B."/>
            <person name="Kuo A."/>
            <person name="Liang C."/>
            <person name="Lipzen A."/>
            <person name="Lutzoni F."/>
            <person name="Magnuson J."/>
            <person name="Mondo S."/>
            <person name="Nolan M."/>
            <person name="Ohm R."/>
            <person name="Pangilinan J."/>
            <person name="Park H.-J."/>
            <person name="Ramirez L."/>
            <person name="Alfaro M."/>
            <person name="Sun H."/>
            <person name="Tritt A."/>
            <person name="Yoshinaga Y."/>
            <person name="Zwiers L.-H."/>
            <person name="Turgeon B."/>
            <person name="Goodwin S."/>
            <person name="Spatafora J."/>
            <person name="Crous P."/>
            <person name="Grigoriev I."/>
        </authorList>
    </citation>
    <scope>NUCLEOTIDE SEQUENCE</scope>
    <source>
        <strain evidence="2">ATCC 36951</strain>
    </source>
</reference>
<proteinExistence type="predicted"/>
<dbReference type="Proteomes" id="UP000799537">
    <property type="component" value="Unassembled WGS sequence"/>
</dbReference>
<dbReference type="GeneID" id="54558929"/>
<evidence type="ECO:0000313" key="3">
    <source>
        <dbReference type="Proteomes" id="UP000799537"/>
    </source>
</evidence>
<gene>
    <name evidence="2" type="ORF">M409DRAFT_21009</name>
</gene>
<dbReference type="RefSeq" id="XP_033669887.1">
    <property type="nucleotide sequence ID" value="XM_033805657.1"/>
</dbReference>
<feature type="region of interest" description="Disordered" evidence="1">
    <location>
        <begin position="259"/>
        <end position="283"/>
    </location>
</feature>
<dbReference type="AlphaFoldDB" id="A0A6A6CS40"/>
<dbReference type="PANTHER" id="PTHR47843:SF5">
    <property type="entry name" value="BTB_POZ DOMAIN PROTEIN"/>
    <property type="match status" value="1"/>
</dbReference>
<evidence type="ECO:0008006" key="4">
    <source>
        <dbReference type="Google" id="ProtNLM"/>
    </source>
</evidence>
<dbReference type="PANTHER" id="PTHR47843">
    <property type="entry name" value="BTB DOMAIN-CONTAINING PROTEIN-RELATED"/>
    <property type="match status" value="1"/>
</dbReference>
<accession>A0A6A6CS40</accession>
<organism evidence="2 3">
    <name type="scientific">Zasmidium cellare ATCC 36951</name>
    <dbReference type="NCBI Taxonomy" id="1080233"/>
    <lineage>
        <taxon>Eukaryota</taxon>
        <taxon>Fungi</taxon>
        <taxon>Dikarya</taxon>
        <taxon>Ascomycota</taxon>
        <taxon>Pezizomycotina</taxon>
        <taxon>Dothideomycetes</taxon>
        <taxon>Dothideomycetidae</taxon>
        <taxon>Mycosphaerellales</taxon>
        <taxon>Mycosphaerellaceae</taxon>
        <taxon>Zasmidium</taxon>
    </lineage>
</organism>
<dbReference type="EMBL" id="ML993589">
    <property type="protein sequence ID" value="KAF2168998.1"/>
    <property type="molecule type" value="Genomic_DNA"/>
</dbReference>
<name>A0A6A6CS40_ZASCE</name>
<keyword evidence="3" id="KW-1185">Reference proteome</keyword>
<protein>
    <recommendedName>
        <fullName evidence="4">BTB domain-containing protein</fullName>
    </recommendedName>
</protein>
<sequence>MKDGTVEIDGAFVARLTELRDEPRTADFTIYTSSYFTFTRSSSIAFSRQTLGLVHPVSNACRVYADNVHLAEDLCRPVRCMIEYFYHFNYIFVRSDFRGPHISDDQVALCGLPPSTGQDQGMPSEAQAHAYMYTLGEKYDIVGLKRLAKAKFEASAICMLNYGIGKRSELDIMYVEDDGDSELGESGQLRPYEKAFLDLIPYVYENTAPNEMGLRDSIVKAWGAASEGTKIFMPRQKWAELLEKYPELGVDMVMGLGGKTTDRHEDSEVGSLSGSFIEGDEYM</sequence>
<evidence type="ECO:0000256" key="1">
    <source>
        <dbReference type="SAM" id="MobiDB-lite"/>
    </source>
</evidence>